<evidence type="ECO:0000256" key="1">
    <source>
        <dbReference type="SAM" id="MobiDB-lite"/>
    </source>
</evidence>
<dbReference type="AlphaFoldDB" id="A0A4R4D956"/>
<reference evidence="2 3" key="1">
    <citation type="submission" date="2019-03" db="EMBL/GenBank/DDBJ databases">
        <title>Paracraurococcus aquatilis NE82 genome sequence.</title>
        <authorList>
            <person name="Zhao Y."/>
            <person name="Du Z."/>
        </authorList>
    </citation>
    <scope>NUCLEOTIDE SEQUENCE [LARGE SCALE GENOMIC DNA]</scope>
    <source>
        <strain evidence="2 3">NE82</strain>
    </source>
</reference>
<comment type="caution">
    <text evidence="2">The sequence shown here is derived from an EMBL/GenBank/DDBJ whole genome shotgun (WGS) entry which is preliminary data.</text>
</comment>
<feature type="region of interest" description="Disordered" evidence="1">
    <location>
        <begin position="1"/>
        <end position="32"/>
    </location>
</feature>
<gene>
    <name evidence="2" type="ORF">EXY23_20250</name>
</gene>
<evidence type="ECO:0000313" key="2">
    <source>
        <dbReference type="EMBL" id="TCZ56315.1"/>
    </source>
</evidence>
<feature type="compositionally biased region" description="Basic and acidic residues" evidence="1">
    <location>
        <begin position="20"/>
        <end position="32"/>
    </location>
</feature>
<accession>A0A4R4D956</accession>
<organism evidence="2 3">
    <name type="scientific">Roseicella aquatilis</name>
    <dbReference type="NCBI Taxonomy" id="2527868"/>
    <lineage>
        <taxon>Bacteria</taxon>
        <taxon>Pseudomonadati</taxon>
        <taxon>Pseudomonadota</taxon>
        <taxon>Alphaproteobacteria</taxon>
        <taxon>Acetobacterales</taxon>
        <taxon>Roseomonadaceae</taxon>
        <taxon>Roseicella</taxon>
    </lineage>
</organism>
<protein>
    <submittedName>
        <fullName evidence="2">Uncharacterized protein</fullName>
    </submittedName>
</protein>
<dbReference type="Proteomes" id="UP000295023">
    <property type="component" value="Unassembled WGS sequence"/>
</dbReference>
<keyword evidence="3" id="KW-1185">Reference proteome</keyword>
<dbReference type="RefSeq" id="WP_132293799.1">
    <property type="nucleotide sequence ID" value="NZ_SKBM01000023.1"/>
</dbReference>
<feature type="compositionally biased region" description="Low complexity" evidence="1">
    <location>
        <begin position="1"/>
        <end position="16"/>
    </location>
</feature>
<proteinExistence type="predicted"/>
<dbReference type="EMBL" id="SKBM01000023">
    <property type="protein sequence ID" value="TCZ56315.1"/>
    <property type="molecule type" value="Genomic_DNA"/>
</dbReference>
<name>A0A4R4D956_9PROT</name>
<sequence length="64" mass="7180">MAQTKRAAGRTTTAPPARRRASDARKSAEQREIEDMLESIQRRLDRLHAQADDLLKALEPPRGA</sequence>
<evidence type="ECO:0000313" key="3">
    <source>
        <dbReference type="Proteomes" id="UP000295023"/>
    </source>
</evidence>